<sequence>MFVRLEEEMQYAPLPGPWLDVEAGRRVVLKAADVIQLDLDGANRLLAAEGGELLELEPDDTLALDSNGEHRYRLVEQDRYRPTLGVYQRV</sequence>
<dbReference type="Proteomes" id="UP000294927">
    <property type="component" value="Unassembled WGS sequence"/>
</dbReference>
<reference evidence="1 2" key="1">
    <citation type="submission" date="2019-03" db="EMBL/GenBank/DDBJ databases">
        <title>Genomic Encyclopedia of Archaeal and Bacterial Type Strains, Phase II (KMG-II): from individual species to whole genera.</title>
        <authorList>
            <person name="Goeker M."/>
        </authorList>
    </citation>
    <scope>NUCLEOTIDE SEQUENCE [LARGE SCALE GENOMIC DNA]</scope>
    <source>
        <strain evidence="1 2">DSM 45499</strain>
    </source>
</reference>
<name>A0A4V3FRI3_9PSEU</name>
<organism evidence="1 2">
    <name type="scientific">Actinophytocola oryzae</name>
    <dbReference type="NCBI Taxonomy" id="502181"/>
    <lineage>
        <taxon>Bacteria</taxon>
        <taxon>Bacillati</taxon>
        <taxon>Actinomycetota</taxon>
        <taxon>Actinomycetes</taxon>
        <taxon>Pseudonocardiales</taxon>
        <taxon>Pseudonocardiaceae</taxon>
    </lineage>
</organism>
<accession>A0A4V3FRI3</accession>
<dbReference type="EMBL" id="SOCP01000015">
    <property type="protein sequence ID" value="TDV43701.1"/>
    <property type="molecule type" value="Genomic_DNA"/>
</dbReference>
<gene>
    <name evidence="1" type="ORF">CLV71_115164</name>
</gene>
<keyword evidence="2" id="KW-1185">Reference proteome</keyword>
<protein>
    <submittedName>
        <fullName evidence="1">Uncharacterized protein</fullName>
    </submittedName>
</protein>
<evidence type="ECO:0000313" key="2">
    <source>
        <dbReference type="Proteomes" id="UP000294927"/>
    </source>
</evidence>
<comment type="caution">
    <text evidence="1">The sequence shown here is derived from an EMBL/GenBank/DDBJ whole genome shotgun (WGS) entry which is preliminary data.</text>
</comment>
<proteinExistence type="predicted"/>
<dbReference type="AlphaFoldDB" id="A0A4V3FRI3"/>
<evidence type="ECO:0000313" key="1">
    <source>
        <dbReference type="EMBL" id="TDV43701.1"/>
    </source>
</evidence>